<accession>A0A0G1RF44</accession>
<organism evidence="1 2">
    <name type="scientific">Candidatus Amesbacteria bacterium GW2011_GWA2_47_11</name>
    <dbReference type="NCBI Taxonomy" id="1618357"/>
    <lineage>
        <taxon>Bacteria</taxon>
        <taxon>Candidatus Amesiibacteriota</taxon>
    </lineage>
</organism>
<dbReference type="AlphaFoldDB" id="A0A0G1RF44"/>
<comment type="caution">
    <text evidence="1">The sequence shown here is derived from an EMBL/GenBank/DDBJ whole genome shotgun (WGS) entry which is preliminary data.</text>
</comment>
<dbReference type="Proteomes" id="UP000034607">
    <property type="component" value="Unassembled WGS sequence"/>
</dbReference>
<evidence type="ECO:0000313" key="1">
    <source>
        <dbReference type="EMBL" id="KKU55949.1"/>
    </source>
</evidence>
<protein>
    <submittedName>
        <fullName evidence="1">Uncharacterized protein</fullName>
    </submittedName>
</protein>
<reference evidence="1 2" key="1">
    <citation type="journal article" date="2015" name="Nature">
        <title>rRNA introns, odd ribosomes, and small enigmatic genomes across a large radiation of phyla.</title>
        <authorList>
            <person name="Brown C.T."/>
            <person name="Hug L.A."/>
            <person name="Thomas B.C."/>
            <person name="Sharon I."/>
            <person name="Castelle C.J."/>
            <person name="Singh A."/>
            <person name="Wilkins M.J."/>
            <person name="Williams K.H."/>
            <person name="Banfield J.F."/>
        </authorList>
    </citation>
    <scope>NUCLEOTIDE SEQUENCE [LARGE SCALE GENOMIC DNA]</scope>
</reference>
<proteinExistence type="predicted"/>
<sequence>MTETVSATIHNCTAHNPDIKDYLQRICSVLGGVVYGVAYTNIRDNPFHSFICNQTDCKFHKPDAQATGTRTT</sequence>
<evidence type="ECO:0000313" key="2">
    <source>
        <dbReference type="Proteomes" id="UP000034607"/>
    </source>
</evidence>
<gene>
    <name evidence="1" type="ORF">UX78_C0014G0002</name>
</gene>
<name>A0A0G1RF44_9BACT</name>
<dbReference type="EMBL" id="LCNM01000014">
    <property type="protein sequence ID" value="KKU55949.1"/>
    <property type="molecule type" value="Genomic_DNA"/>
</dbReference>